<name>A0A6M4MB84_9ALTE</name>
<organism evidence="2 3">
    <name type="scientific">Alteromonas pelagimontana</name>
    <dbReference type="NCBI Taxonomy" id="1858656"/>
    <lineage>
        <taxon>Bacteria</taxon>
        <taxon>Pseudomonadati</taxon>
        <taxon>Pseudomonadota</taxon>
        <taxon>Gammaproteobacteria</taxon>
        <taxon>Alteromonadales</taxon>
        <taxon>Alteromonadaceae</taxon>
        <taxon>Alteromonas/Salinimonas group</taxon>
        <taxon>Alteromonas</taxon>
    </lineage>
</organism>
<dbReference type="OrthoDB" id="5822620at2"/>
<evidence type="ECO:0000256" key="1">
    <source>
        <dbReference type="SAM" id="MobiDB-lite"/>
    </source>
</evidence>
<proteinExistence type="predicted"/>
<evidence type="ECO:0000313" key="3">
    <source>
        <dbReference type="Proteomes" id="UP000219285"/>
    </source>
</evidence>
<protein>
    <submittedName>
        <fullName evidence="2">Uncharacterized protein</fullName>
    </submittedName>
</protein>
<feature type="region of interest" description="Disordered" evidence="1">
    <location>
        <begin position="1"/>
        <end position="23"/>
    </location>
</feature>
<gene>
    <name evidence="2" type="ORF">CA267_005495</name>
</gene>
<dbReference type="AlphaFoldDB" id="A0A6M4MB84"/>
<keyword evidence="3" id="KW-1185">Reference proteome</keyword>
<reference evidence="2 3" key="2">
    <citation type="submission" date="2020-04" db="EMBL/GenBank/DDBJ databases">
        <title>Complete genome sequence of Alteromonas pelagimontana 5.12T.</title>
        <authorList>
            <person name="Sinha R.K."/>
            <person name="Krishnan K.P."/>
            <person name="Kurian J.P."/>
        </authorList>
    </citation>
    <scope>NUCLEOTIDE SEQUENCE [LARGE SCALE GENOMIC DNA]</scope>
    <source>
        <strain evidence="2 3">5.12</strain>
    </source>
</reference>
<reference evidence="3" key="1">
    <citation type="submission" date="2014-12" db="EMBL/GenBank/DDBJ databases">
        <title>Complete genome sequence of a multi-drug resistant Klebsiella pneumoniae.</title>
        <authorList>
            <person name="Hua X."/>
            <person name="Chen Q."/>
            <person name="Li X."/>
            <person name="Feng Y."/>
            <person name="Ruan Z."/>
            <person name="Yu Y."/>
        </authorList>
    </citation>
    <scope>NUCLEOTIDE SEQUENCE [LARGE SCALE GENOMIC DNA]</scope>
    <source>
        <strain evidence="3">5.12</strain>
    </source>
</reference>
<accession>A0A6M4MB84</accession>
<dbReference type="RefSeq" id="WP_075608421.1">
    <property type="nucleotide sequence ID" value="NZ_CP052766.1"/>
</dbReference>
<dbReference type="EMBL" id="CP052766">
    <property type="protein sequence ID" value="QJR80269.1"/>
    <property type="molecule type" value="Genomic_DNA"/>
</dbReference>
<dbReference type="KEGG" id="apel:CA267_005495"/>
<dbReference type="Proteomes" id="UP000219285">
    <property type="component" value="Chromosome"/>
</dbReference>
<evidence type="ECO:0000313" key="2">
    <source>
        <dbReference type="EMBL" id="QJR80269.1"/>
    </source>
</evidence>
<sequence>MKDKRNPLLERHNSLTHSEDKKVTSHVQRDEGEWIRHTLMLENVDVPFVFRRKKPYQRLVGARVNVTYYPQSEIVAGIEFEFMKVVRIRRA</sequence>